<keyword evidence="5 9" id="KW-0235">DNA replication</keyword>
<evidence type="ECO:0000256" key="8">
    <source>
        <dbReference type="ARBA" id="ARBA00023125"/>
    </source>
</evidence>
<dbReference type="Gene3D" id="3.40.50.300">
    <property type="entry name" value="P-loop containing nucleotide triphosphate hydrolases"/>
    <property type="match status" value="1"/>
</dbReference>
<evidence type="ECO:0000259" key="11">
    <source>
        <dbReference type="Pfam" id="PF02463"/>
    </source>
</evidence>
<dbReference type="InterPro" id="IPR018078">
    <property type="entry name" value="DNA-binding_RecF_CS"/>
</dbReference>
<evidence type="ECO:0000256" key="7">
    <source>
        <dbReference type="ARBA" id="ARBA00022840"/>
    </source>
</evidence>
<dbReference type="GO" id="GO:0005524">
    <property type="term" value="F:ATP binding"/>
    <property type="evidence" value="ECO:0007669"/>
    <property type="project" value="UniProtKB-UniRule"/>
</dbReference>
<proteinExistence type="inferred from homology"/>
<dbReference type="EMBL" id="AAOA02000002">
    <property type="protein sequence ID" value="EAQ97596.1"/>
    <property type="molecule type" value="Genomic_DNA"/>
</dbReference>
<reference evidence="12 13" key="1">
    <citation type="journal article" date="2007" name="Proc. Natl. Acad. Sci. U.S.A.">
        <title>Characterization of a marine gammaproteobacterium capable of aerobic anoxygenic photosynthesis.</title>
        <authorList>
            <person name="Fuchs B.M."/>
            <person name="Spring S."/>
            <person name="Teeling H."/>
            <person name="Quast C."/>
            <person name="Wulf J."/>
            <person name="Schattenhofer M."/>
            <person name="Yan S."/>
            <person name="Ferriera S."/>
            <person name="Johnson J."/>
            <person name="Glockner F.O."/>
            <person name="Amann R."/>
        </authorList>
    </citation>
    <scope>NUCLEOTIDE SEQUENCE [LARGE SCALE GENOMIC DNA]</scope>
    <source>
        <strain evidence="12">KT71</strain>
    </source>
</reference>
<evidence type="ECO:0000313" key="12">
    <source>
        <dbReference type="EMBL" id="EAQ97596.1"/>
    </source>
</evidence>
<dbReference type="PROSITE" id="PS00617">
    <property type="entry name" value="RECF_1"/>
    <property type="match status" value="1"/>
</dbReference>
<dbReference type="InterPro" id="IPR042174">
    <property type="entry name" value="RecF_2"/>
</dbReference>
<dbReference type="Proteomes" id="UP000019205">
    <property type="component" value="Chromosome"/>
</dbReference>
<keyword evidence="7 9" id="KW-0067">ATP-binding</keyword>
<evidence type="ECO:0000256" key="3">
    <source>
        <dbReference type="ARBA" id="ARBA00020170"/>
    </source>
</evidence>
<evidence type="ECO:0000256" key="2">
    <source>
        <dbReference type="ARBA" id="ARBA00008016"/>
    </source>
</evidence>
<evidence type="ECO:0000256" key="5">
    <source>
        <dbReference type="ARBA" id="ARBA00022705"/>
    </source>
</evidence>
<keyword evidence="9 10" id="KW-0227">DNA damage</keyword>
<dbReference type="AlphaFoldDB" id="A4A954"/>
<dbReference type="GO" id="GO:0006260">
    <property type="term" value="P:DNA replication"/>
    <property type="evidence" value="ECO:0007669"/>
    <property type="project" value="UniProtKB-UniRule"/>
</dbReference>
<comment type="similarity">
    <text evidence="2 9 10">Belongs to the RecF family.</text>
</comment>
<organism evidence="12 13">
    <name type="scientific">Congregibacter litoralis KT71</name>
    <dbReference type="NCBI Taxonomy" id="314285"/>
    <lineage>
        <taxon>Bacteria</taxon>
        <taxon>Pseudomonadati</taxon>
        <taxon>Pseudomonadota</taxon>
        <taxon>Gammaproteobacteria</taxon>
        <taxon>Cellvibrionales</taxon>
        <taxon>Halieaceae</taxon>
        <taxon>Congregibacter</taxon>
    </lineage>
</organism>
<dbReference type="eggNOG" id="COG1195">
    <property type="taxonomic scope" value="Bacteria"/>
</dbReference>
<dbReference type="InterPro" id="IPR003395">
    <property type="entry name" value="RecF/RecN/SMC_N"/>
</dbReference>
<keyword evidence="8 9" id="KW-0238">DNA-binding</keyword>
<accession>A4A954</accession>
<dbReference type="GO" id="GO:0003697">
    <property type="term" value="F:single-stranded DNA binding"/>
    <property type="evidence" value="ECO:0007669"/>
    <property type="project" value="UniProtKB-UniRule"/>
</dbReference>
<comment type="caution">
    <text evidence="12">The sequence shown here is derived from an EMBL/GenBank/DDBJ whole genome shotgun (WGS) entry which is preliminary data.</text>
</comment>
<evidence type="ECO:0000256" key="9">
    <source>
        <dbReference type="HAMAP-Rule" id="MF_00365"/>
    </source>
</evidence>
<protein>
    <recommendedName>
        <fullName evidence="3 9">DNA replication and repair protein RecF</fullName>
    </recommendedName>
</protein>
<evidence type="ECO:0000256" key="6">
    <source>
        <dbReference type="ARBA" id="ARBA00022741"/>
    </source>
</evidence>
<keyword evidence="4 9" id="KW-0963">Cytoplasm</keyword>
<dbReference type="PANTHER" id="PTHR32182">
    <property type="entry name" value="DNA REPLICATION AND REPAIR PROTEIN RECF"/>
    <property type="match status" value="1"/>
</dbReference>
<evidence type="ECO:0000256" key="10">
    <source>
        <dbReference type="RuleBase" id="RU000578"/>
    </source>
</evidence>
<gene>
    <name evidence="9" type="primary">recF</name>
    <name evidence="12" type="ORF">KT71_04785</name>
</gene>
<dbReference type="NCBIfam" id="TIGR00611">
    <property type="entry name" value="recf"/>
    <property type="match status" value="1"/>
</dbReference>
<dbReference type="InterPro" id="IPR001238">
    <property type="entry name" value="DNA-binding_RecF"/>
</dbReference>
<keyword evidence="9 10" id="KW-0234">DNA repair</keyword>
<dbReference type="GO" id="GO:0000731">
    <property type="term" value="P:DNA synthesis involved in DNA repair"/>
    <property type="evidence" value="ECO:0007669"/>
    <property type="project" value="TreeGrafter"/>
</dbReference>
<comment type="function">
    <text evidence="9 10">The RecF protein is involved in DNA metabolism; it is required for DNA replication and normal SOS inducibility. RecF binds preferentially to single-stranded, linear DNA. It also seems to bind ATP.</text>
</comment>
<evidence type="ECO:0000313" key="13">
    <source>
        <dbReference type="Proteomes" id="UP000019205"/>
    </source>
</evidence>
<name>A4A954_9GAMM</name>
<keyword evidence="13" id="KW-1185">Reference proteome</keyword>
<sequence length="352" mass="38672">MALHNVIYGVNGSGKTSLLEAAHILGTARSFRSGGAKSLISHGEESYVVRGERRSPTGGSMAIGVQREKAGAISLRLAGEPSRSVSRLADELPLLLINSDSFDLLVGEPANRRRFLDWGVFHVEHELRDSRQRFQRALTQRNHLLRRAKLDPSELQVWTRDLAVHAERVSSGRERFLESLREVFEPLIAELAPEIGPVALVYRRGWDASSSYEEVLQRSLTSDQEQGFTQTGPQRADIRVTVGGYSAAETLSRGQQKLLVCALKLAQGQILASEQGNVLYLIDDLPSELDAERCERVCRTLAAMQVQTLITCVTRSAIPASWLGSESDVAMFHVKQGQVDLASSAIDNGKTA</sequence>
<evidence type="ECO:0000256" key="4">
    <source>
        <dbReference type="ARBA" id="ARBA00022490"/>
    </source>
</evidence>
<keyword evidence="6 9" id="KW-0547">Nucleotide-binding</keyword>
<reference evidence="12 13" key="2">
    <citation type="journal article" date="2009" name="PLoS ONE">
        <title>The photosynthetic apparatus and its regulation in the aerobic gammaproteobacterium Congregibacter litoralis gen. nov., sp. nov.</title>
        <authorList>
            <person name="Spring S."/>
            <person name="Lunsdorf H."/>
            <person name="Fuchs B.M."/>
            <person name="Tindall B.J."/>
        </authorList>
    </citation>
    <scope>NUCLEOTIDE SEQUENCE [LARGE SCALE GENOMIC DNA]</scope>
    <source>
        <strain evidence="12">KT71</strain>
    </source>
</reference>
<dbReference type="HOGENOM" id="CLU_040267_0_0_6"/>
<dbReference type="PROSITE" id="PS00618">
    <property type="entry name" value="RECF_2"/>
    <property type="match status" value="1"/>
</dbReference>
<dbReference type="InterPro" id="IPR027417">
    <property type="entry name" value="P-loop_NTPase"/>
</dbReference>
<dbReference type="PANTHER" id="PTHR32182:SF0">
    <property type="entry name" value="DNA REPLICATION AND REPAIR PROTEIN RECF"/>
    <property type="match status" value="1"/>
</dbReference>
<dbReference type="GO" id="GO:0006302">
    <property type="term" value="P:double-strand break repair"/>
    <property type="evidence" value="ECO:0007669"/>
    <property type="project" value="TreeGrafter"/>
</dbReference>
<dbReference type="Pfam" id="PF02463">
    <property type="entry name" value="SMC_N"/>
    <property type="match status" value="1"/>
</dbReference>
<evidence type="ECO:0000256" key="1">
    <source>
        <dbReference type="ARBA" id="ARBA00004496"/>
    </source>
</evidence>
<dbReference type="GO" id="GO:0005737">
    <property type="term" value="C:cytoplasm"/>
    <property type="evidence" value="ECO:0007669"/>
    <property type="project" value="UniProtKB-SubCell"/>
</dbReference>
<dbReference type="GO" id="GO:0009432">
    <property type="term" value="P:SOS response"/>
    <property type="evidence" value="ECO:0007669"/>
    <property type="project" value="UniProtKB-UniRule"/>
</dbReference>
<keyword evidence="9 10" id="KW-0742">SOS response</keyword>
<dbReference type="SUPFAM" id="SSF52540">
    <property type="entry name" value="P-loop containing nucleoside triphosphate hydrolases"/>
    <property type="match status" value="1"/>
</dbReference>
<dbReference type="HAMAP" id="MF_00365">
    <property type="entry name" value="RecF"/>
    <property type="match status" value="1"/>
</dbReference>
<feature type="domain" description="RecF/RecN/SMC N-terminal" evidence="11">
    <location>
        <begin position="4"/>
        <end position="319"/>
    </location>
</feature>
<dbReference type="Gene3D" id="1.20.1050.90">
    <property type="entry name" value="RecF/RecN/SMC, N-terminal domain"/>
    <property type="match status" value="1"/>
</dbReference>
<dbReference type="STRING" id="314285.KT71_04785"/>
<feature type="binding site" evidence="9">
    <location>
        <begin position="9"/>
        <end position="16"/>
    </location>
    <ligand>
        <name>ATP</name>
        <dbReference type="ChEBI" id="CHEBI:30616"/>
    </ligand>
</feature>
<comment type="subcellular location">
    <subcellularLocation>
        <location evidence="1 9 10">Cytoplasm</location>
    </subcellularLocation>
</comment>